<feature type="domain" description="Thioredoxin" evidence="5">
    <location>
        <begin position="246"/>
        <end position="389"/>
    </location>
</feature>
<dbReference type="Pfam" id="PF08534">
    <property type="entry name" value="Redoxin"/>
    <property type="match status" value="1"/>
</dbReference>
<sequence>KDGYYFFQVGRSYTTVRFKRGHNVNVQIDANNFYKSMSYSGDLKKENNYNVAKAHLRSSQVGDPKEYFVVPLNEFLPKIEKTRDTLFSLLDKSGLGQKDMEIEKKIIEYEYLQTYNNYKKFFHYHKKIDPDLPEDYFDPILSMDTDDDELFRHSRAYRNLIIENFRLSSKKEMQNNPSLTIIDFVKGKISGIKSIDIREQFASMLIRQMKDENENIDDDYHKIMSLLSTEKKRDKLTQRYNSAKSTKSGLASVDFNYENYDGGMTRLEDLRGKLLYIDVWATWCGPCLKEMPALTDLIKEYAKKEIEFVSVSIDSKNDYNKWRKMVAEKNIGGIHLYDDEGLSSDFMKAFSVSLIPRFMMIDSQGKIITAKAPRPSSKEVRKFIDGYLDKPRTMKFSNS</sequence>
<dbReference type="InterPro" id="IPR013766">
    <property type="entry name" value="Thioredoxin_domain"/>
</dbReference>
<evidence type="ECO:0000259" key="5">
    <source>
        <dbReference type="PROSITE" id="PS51352"/>
    </source>
</evidence>
<dbReference type="Gene3D" id="3.40.30.10">
    <property type="entry name" value="Glutaredoxin"/>
    <property type="match status" value="1"/>
</dbReference>
<evidence type="ECO:0000256" key="2">
    <source>
        <dbReference type="ARBA" id="ARBA00022748"/>
    </source>
</evidence>
<dbReference type="GO" id="GO:0016491">
    <property type="term" value="F:oxidoreductase activity"/>
    <property type="evidence" value="ECO:0007669"/>
    <property type="project" value="InterPro"/>
</dbReference>
<dbReference type="PANTHER" id="PTHR42852">
    <property type="entry name" value="THIOL:DISULFIDE INTERCHANGE PROTEIN DSBE"/>
    <property type="match status" value="1"/>
</dbReference>
<organism evidence="6">
    <name type="scientific">marine metagenome</name>
    <dbReference type="NCBI Taxonomy" id="408172"/>
    <lineage>
        <taxon>unclassified sequences</taxon>
        <taxon>metagenomes</taxon>
        <taxon>ecological metagenomes</taxon>
    </lineage>
</organism>
<keyword evidence="4" id="KW-0676">Redox-active center</keyword>
<dbReference type="EMBL" id="UINC01005091">
    <property type="protein sequence ID" value="SVA19001.1"/>
    <property type="molecule type" value="Genomic_DNA"/>
</dbReference>
<dbReference type="InterPro" id="IPR013740">
    <property type="entry name" value="Redoxin"/>
</dbReference>
<accession>A0A381TU57</accession>
<proteinExistence type="predicted"/>
<dbReference type="InterPro" id="IPR036249">
    <property type="entry name" value="Thioredoxin-like_sf"/>
</dbReference>
<dbReference type="SUPFAM" id="SSF52833">
    <property type="entry name" value="Thioredoxin-like"/>
    <property type="match status" value="1"/>
</dbReference>
<keyword evidence="3" id="KW-1015">Disulfide bond</keyword>
<name>A0A381TU57_9ZZZZ</name>
<keyword evidence="2" id="KW-0201">Cytochrome c-type biogenesis</keyword>
<dbReference type="AlphaFoldDB" id="A0A381TU57"/>
<reference evidence="6" key="1">
    <citation type="submission" date="2018-05" db="EMBL/GenBank/DDBJ databases">
        <authorList>
            <person name="Lanie J.A."/>
            <person name="Ng W.-L."/>
            <person name="Kazmierczak K.M."/>
            <person name="Andrzejewski T.M."/>
            <person name="Davidsen T.M."/>
            <person name="Wayne K.J."/>
            <person name="Tettelin H."/>
            <person name="Glass J.I."/>
            <person name="Rusch D."/>
            <person name="Podicherti R."/>
            <person name="Tsui H.-C.T."/>
            <person name="Winkler M.E."/>
        </authorList>
    </citation>
    <scope>NUCLEOTIDE SEQUENCE</scope>
</reference>
<comment type="subcellular location">
    <subcellularLocation>
        <location evidence="1">Cell envelope</location>
    </subcellularLocation>
</comment>
<gene>
    <name evidence="6" type="ORF">METZ01_LOCUS71855</name>
</gene>
<dbReference type="GO" id="GO:0030313">
    <property type="term" value="C:cell envelope"/>
    <property type="evidence" value="ECO:0007669"/>
    <property type="project" value="UniProtKB-SubCell"/>
</dbReference>
<dbReference type="GO" id="GO:0017004">
    <property type="term" value="P:cytochrome complex assembly"/>
    <property type="evidence" value="ECO:0007669"/>
    <property type="project" value="UniProtKB-KW"/>
</dbReference>
<dbReference type="CDD" id="cd02966">
    <property type="entry name" value="TlpA_like_family"/>
    <property type="match status" value="1"/>
</dbReference>
<dbReference type="PANTHER" id="PTHR42852:SF6">
    <property type="entry name" value="THIOL:DISULFIDE INTERCHANGE PROTEIN DSBE"/>
    <property type="match status" value="1"/>
</dbReference>
<evidence type="ECO:0000256" key="3">
    <source>
        <dbReference type="ARBA" id="ARBA00023157"/>
    </source>
</evidence>
<dbReference type="InterPro" id="IPR050553">
    <property type="entry name" value="Thioredoxin_ResA/DsbE_sf"/>
</dbReference>
<protein>
    <recommendedName>
        <fullName evidence="5">Thioredoxin domain-containing protein</fullName>
    </recommendedName>
</protein>
<evidence type="ECO:0000256" key="1">
    <source>
        <dbReference type="ARBA" id="ARBA00004196"/>
    </source>
</evidence>
<evidence type="ECO:0000256" key="4">
    <source>
        <dbReference type="ARBA" id="ARBA00023284"/>
    </source>
</evidence>
<feature type="non-terminal residue" evidence="6">
    <location>
        <position position="1"/>
    </location>
</feature>
<dbReference type="PROSITE" id="PS51352">
    <property type="entry name" value="THIOREDOXIN_2"/>
    <property type="match status" value="1"/>
</dbReference>
<evidence type="ECO:0000313" key="6">
    <source>
        <dbReference type="EMBL" id="SVA19001.1"/>
    </source>
</evidence>